<keyword evidence="5 8" id="KW-0812">Transmembrane</keyword>
<comment type="caution">
    <text evidence="10">The sequence shown here is derived from an EMBL/GenBank/DDBJ whole genome shotgun (WGS) entry which is preliminary data.</text>
</comment>
<evidence type="ECO:0000256" key="1">
    <source>
        <dbReference type="ARBA" id="ARBA00004651"/>
    </source>
</evidence>
<dbReference type="OrthoDB" id="7915284at2"/>
<dbReference type="PANTHER" id="PTHR42929">
    <property type="entry name" value="INNER MEMBRANE ABC TRANSPORTER PERMEASE PROTEIN YDCU-RELATED-RELATED"/>
    <property type="match status" value="1"/>
</dbReference>
<protein>
    <submittedName>
        <fullName evidence="10">ABC transporter permease</fullName>
    </submittedName>
</protein>
<proteinExistence type="inferred from homology"/>
<evidence type="ECO:0000256" key="4">
    <source>
        <dbReference type="ARBA" id="ARBA00022475"/>
    </source>
</evidence>
<feature type="transmembrane region" description="Helical" evidence="8">
    <location>
        <begin position="254"/>
        <end position="275"/>
    </location>
</feature>
<feature type="transmembrane region" description="Helical" evidence="8">
    <location>
        <begin position="70"/>
        <end position="93"/>
    </location>
</feature>
<name>A0A327M4H7_9PROT</name>
<dbReference type="GO" id="GO:0055085">
    <property type="term" value="P:transmembrane transport"/>
    <property type="evidence" value="ECO:0007669"/>
    <property type="project" value="InterPro"/>
</dbReference>
<evidence type="ECO:0000313" key="11">
    <source>
        <dbReference type="Proteomes" id="UP000249065"/>
    </source>
</evidence>
<evidence type="ECO:0000256" key="3">
    <source>
        <dbReference type="ARBA" id="ARBA00022448"/>
    </source>
</evidence>
<dbReference type="Proteomes" id="UP000249065">
    <property type="component" value="Unassembled WGS sequence"/>
</dbReference>
<dbReference type="PANTHER" id="PTHR42929:SF3">
    <property type="entry name" value="PUTRESCINE TRANSPORT SYSTEM PERMEASE PROTEIN POTH"/>
    <property type="match status" value="1"/>
</dbReference>
<comment type="subcellular location">
    <subcellularLocation>
        <location evidence="1 8">Cell membrane</location>
        <topology evidence="1 8">Multi-pass membrane protein</topology>
    </subcellularLocation>
</comment>
<dbReference type="Pfam" id="PF00528">
    <property type="entry name" value="BPD_transp_1"/>
    <property type="match status" value="1"/>
</dbReference>
<feature type="transmembrane region" description="Helical" evidence="8">
    <location>
        <begin position="105"/>
        <end position="127"/>
    </location>
</feature>
<evidence type="ECO:0000313" key="10">
    <source>
        <dbReference type="EMBL" id="RAI57204.1"/>
    </source>
</evidence>
<dbReference type="EMBL" id="QLIX01000020">
    <property type="protein sequence ID" value="RAI57204.1"/>
    <property type="molecule type" value="Genomic_DNA"/>
</dbReference>
<sequence>MRRWLLLPPFLWLLLLVAAPVAILAVIAVSEGSAGVPPFRPPLSLAEGWQGTLEPLRLLLADVFYLDAFLRSLLVAFATAALCLALAYPMALGIAASPARWQMPLAALVLLPFWTGFLPRLGAWIGLLRDGGWVNRLLQGAGLTAGPLPLLYTDAAMLVGMVHAYLPFAVLPLATVLLRRDRAVEEAAADLGATPWVVFRSVTLPLSLPGALAAFLLVFIPAAGEFVIPELLGPPEAMLVGRALWVEFFQNRDWPLAAALALALLLVLILPICLFQRLEDAGEARGSGPS</sequence>
<accession>A0A327M4H7</accession>
<keyword evidence="11" id="KW-1185">Reference proteome</keyword>
<feature type="transmembrane region" description="Helical" evidence="8">
    <location>
        <begin position="155"/>
        <end position="178"/>
    </location>
</feature>
<evidence type="ECO:0000256" key="5">
    <source>
        <dbReference type="ARBA" id="ARBA00022692"/>
    </source>
</evidence>
<keyword evidence="4" id="KW-1003">Cell membrane</keyword>
<dbReference type="CDD" id="cd06261">
    <property type="entry name" value="TM_PBP2"/>
    <property type="match status" value="1"/>
</dbReference>
<dbReference type="SUPFAM" id="SSF161098">
    <property type="entry name" value="MetI-like"/>
    <property type="match status" value="1"/>
</dbReference>
<dbReference type="InterPro" id="IPR035906">
    <property type="entry name" value="MetI-like_sf"/>
</dbReference>
<evidence type="ECO:0000256" key="6">
    <source>
        <dbReference type="ARBA" id="ARBA00022989"/>
    </source>
</evidence>
<keyword evidence="7 8" id="KW-0472">Membrane</keyword>
<dbReference type="GO" id="GO:0005886">
    <property type="term" value="C:plasma membrane"/>
    <property type="evidence" value="ECO:0007669"/>
    <property type="project" value="UniProtKB-SubCell"/>
</dbReference>
<dbReference type="PROSITE" id="PS50928">
    <property type="entry name" value="ABC_TM1"/>
    <property type="match status" value="1"/>
</dbReference>
<evidence type="ECO:0000259" key="9">
    <source>
        <dbReference type="PROSITE" id="PS50928"/>
    </source>
</evidence>
<feature type="domain" description="ABC transmembrane type-1" evidence="9">
    <location>
        <begin position="69"/>
        <end position="275"/>
    </location>
</feature>
<evidence type="ECO:0000256" key="2">
    <source>
        <dbReference type="ARBA" id="ARBA00007069"/>
    </source>
</evidence>
<dbReference type="RefSeq" id="WP_111471721.1">
    <property type="nucleotide sequence ID" value="NZ_QLIX01000020.1"/>
</dbReference>
<reference evidence="11" key="1">
    <citation type="submission" date="2018-06" db="EMBL/GenBank/DDBJ databases">
        <authorList>
            <person name="Khan S.A."/>
        </authorList>
    </citation>
    <scope>NUCLEOTIDE SEQUENCE [LARGE SCALE GENOMIC DNA]</scope>
    <source>
        <strain evidence="11">DB-1506</strain>
    </source>
</reference>
<evidence type="ECO:0000256" key="7">
    <source>
        <dbReference type="ARBA" id="ARBA00023136"/>
    </source>
</evidence>
<dbReference type="AlphaFoldDB" id="A0A327M4H7"/>
<comment type="similarity">
    <text evidence="2">Belongs to the binding-protein-dependent transport system permease family. CysTW subfamily.</text>
</comment>
<gene>
    <name evidence="10" type="ORF">DOO78_20405</name>
</gene>
<evidence type="ECO:0000256" key="8">
    <source>
        <dbReference type="RuleBase" id="RU363032"/>
    </source>
</evidence>
<dbReference type="Gene3D" id="1.10.3720.10">
    <property type="entry name" value="MetI-like"/>
    <property type="match status" value="1"/>
</dbReference>
<keyword evidence="3 8" id="KW-0813">Transport</keyword>
<dbReference type="InterPro" id="IPR000515">
    <property type="entry name" value="MetI-like"/>
</dbReference>
<feature type="transmembrane region" description="Helical" evidence="8">
    <location>
        <begin position="206"/>
        <end position="228"/>
    </location>
</feature>
<keyword evidence="6 8" id="KW-1133">Transmembrane helix</keyword>
<organism evidence="10 11">
    <name type="scientific">Roseicella frigidaeris</name>
    <dbReference type="NCBI Taxonomy" id="2230885"/>
    <lineage>
        <taxon>Bacteria</taxon>
        <taxon>Pseudomonadati</taxon>
        <taxon>Pseudomonadota</taxon>
        <taxon>Alphaproteobacteria</taxon>
        <taxon>Acetobacterales</taxon>
        <taxon>Roseomonadaceae</taxon>
        <taxon>Roseicella</taxon>
    </lineage>
</organism>